<dbReference type="GO" id="GO:0042542">
    <property type="term" value="P:response to hydrogen peroxide"/>
    <property type="evidence" value="ECO:0000318"/>
    <property type="project" value="GO_Central"/>
</dbReference>
<dbReference type="GO" id="GO:0006457">
    <property type="term" value="P:protein folding"/>
    <property type="evidence" value="ECO:0000318"/>
    <property type="project" value="GO_Central"/>
</dbReference>
<reference evidence="5" key="1">
    <citation type="journal article" date="2021" name="Nat. Commun.">
        <title>Genomic analyses provide insights into spinach domestication and the genetic basis of agronomic traits.</title>
        <authorList>
            <person name="Cai X."/>
            <person name="Sun X."/>
            <person name="Xu C."/>
            <person name="Sun H."/>
            <person name="Wang X."/>
            <person name="Ge C."/>
            <person name="Zhang Z."/>
            <person name="Wang Q."/>
            <person name="Fei Z."/>
            <person name="Jiao C."/>
            <person name="Wang Q."/>
        </authorList>
    </citation>
    <scope>NUCLEOTIDE SEQUENCE [LARGE SCALE GENOMIC DNA]</scope>
    <source>
        <strain evidence="5">cv. Varoflay</strain>
    </source>
</reference>
<dbReference type="PANTHER" id="PTHR11527">
    <property type="entry name" value="HEAT-SHOCK PROTEIN 20 FAMILY MEMBER"/>
    <property type="match status" value="1"/>
</dbReference>
<evidence type="ECO:0000256" key="1">
    <source>
        <dbReference type="ARBA" id="ARBA00023016"/>
    </source>
</evidence>
<dbReference type="GeneID" id="110803167"/>
<dbReference type="Proteomes" id="UP000813463">
    <property type="component" value="Chromosome 3"/>
</dbReference>
<dbReference type="GO" id="GO:0051082">
    <property type="term" value="F:unfolded protein binding"/>
    <property type="evidence" value="ECO:0000318"/>
    <property type="project" value="GO_Central"/>
</dbReference>
<organism evidence="5 6">
    <name type="scientific">Spinacia oleracea</name>
    <name type="common">Spinach</name>
    <dbReference type="NCBI Taxonomy" id="3562"/>
    <lineage>
        <taxon>Eukaryota</taxon>
        <taxon>Viridiplantae</taxon>
        <taxon>Streptophyta</taxon>
        <taxon>Embryophyta</taxon>
        <taxon>Tracheophyta</taxon>
        <taxon>Spermatophyta</taxon>
        <taxon>Magnoliopsida</taxon>
        <taxon>eudicotyledons</taxon>
        <taxon>Gunneridae</taxon>
        <taxon>Pentapetalae</taxon>
        <taxon>Caryophyllales</taxon>
        <taxon>Chenopodiaceae</taxon>
        <taxon>Chenopodioideae</taxon>
        <taxon>Anserineae</taxon>
        <taxon>Spinacia</taxon>
    </lineage>
</organism>
<evidence type="ECO:0000256" key="2">
    <source>
        <dbReference type="PROSITE-ProRule" id="PRU00285"/>
    </source>
</evidence>
<evidence type="ECO:0000256" key="3">
    <source>
        <dbReference type="RuleBase" id="RU003616"/>
    </source>
</evidence>
<keyword evidence="1" id="KW-0346">Stress response</keyword>
<reference evidence="6" key="2">
    <citation type="submission" date="2025-08" db="UniProtKB">
        <authorList>
            <consortium name="RefSeq"/>
        </authorList>
    </citation>
    <scope>IDENTIFICATION</scope>
    <source>
        <tissue evidence="6">Leaf</tissue>
    </source>
</reference>
<evidence type="ECO:0000259" key="4">
    <source>
        <dbReference type="PROSITE" id="PS01031"/>
    </source>
</evidence>
<dbReference type="GO" id="GO:0009408">
    <property type="term" value="P:response to heat"/>
    <property type="evidence" value="ECO:0000318"/>
    <property type="project" value="GO_Central"/>
</dbReference>
<dbReference type="RefSeq" id="XP_021864339.2">
    <property type="nucleotide sequence ID" value="XM_022008647.2"/>
</dbReference>
<name>A0A9R0KAB7_SPIOL</name>
<keyword evidence="5" id="KW-1185">Reference proteome</keyword>
<proteinExistence type="inferred from homology"/>
<evidence type="ECO:0000313" key="5">
    <source>
        <dbReference type="Proteomes" id="UP000813463"/>
    </source>
</evidence>
<dbReference type="Pfam" id="PF00011">
    <property type="entry name" value="HSP20"/>
    <property type="match status" value="1"/>
</dbReference>
<dbReference type="AlphaFoldDB" id="A0A9R0KAB7"/>
<comment type="similarity">
    <text evidence="2 3">Belongs to the small heat shock protein (HSP20) family.</text>
</comment>
<dbReference type="InterPro" id="IPR031107">
    <property type="entry name" value="Small_HSP"/>
</dbReference>
<dbReference type="PROSITE" id="PS01031">
    <property type="entry name" value="SHSP"/>
    <property type="match status" value="1"/>
</dbReference>
<dbReference type="Gene3D" id="2.60.40.790">
    <property type="match status" value="1"/>
</dbReference>
<dbReference type="GO" id="GO:0009651">
    <property type="term" value="P:response to salt stress"/>
    <property type="evidence" value="ECO:0000318"/>
    <property type="project" value="GO_Central"/>
</dbReference>
<dbReference type="GO" id="GO:0051259">
    <property type="term" value="P:protein complex oligomerization"/>
    <property type="evidence" value="ECO:0000318"/>
    <property type="project" value="GO_Central"/>
</dbReference>
<accession>A0A9R0KAB7</accession>
<sequence length="157" mass="18258">MPYHHGFFGRPVEMFDPFSLYFPNDFPFDFPAFRPPPPPFMVPPRPLLPDMRRLMPRTNIEYKETAEAHHFKAELPGVREEDVTVNIDEGGKMIHIRAKSKHGREENKERYHHVEHGCGEFASSFTLPPDANPEHMRCCVDNGVLTIAIPKHQSYYQ</sequence>
<dbReference type="SUPFAM" id="SSF49764">
    <property type="entry name" value="HSP20-like chaperones"/>
    <property type="match status" value="1"/>
</dbReference>
<gene>
    <name evidence="6" type="primary">LOC110803167</name>
</gene>
<evidence type="ECO:0000313" key="6">
    <source>
        <dbReference type="RefSeq" id="XP_021864339.2"/>
    </source>
</evidence>
<dbReference type="KEGG" id="soe:110803167"/>
<feature type="domain" description="SHSP" evidence="4">
    <location>
        <begin position="51"/>
        <end position="157"/>
    </location>
</feature>
<dbReference type="InterPro" id="IPR002068">
    <property type="entry name" value="A-crystallin/Hsp20_dom"/>
</dbReference>
<protein>
    <submittedName>
        <fullName evidence="6">18.1 kDa class I heat shock protein-like</fullName>
    </submittedName>
</protein>
<dbReference type="InterPro" id="IPR008978">
    <property type="entry name" value="HSP20-like_chaperone"/>
</dbReference>